<keyword evidence="2" id="KW-1185">Reference proteome</keyword>
<reference evidence="1" key="1">
    <citation type="submission" date="2021-09" db="EMBL/GenBank/DDBJ databases">
        <authorList>
            <consortium name="AG Swart"/>
            <person name="Singh M."/>
            <person name="Singh A."/>
            <person name="Seah K."/>
            <person name="Emmerich C."/>
        </authorList>
    </citation>
    <scope>NUCLEOTIDE SEQUENCE</scope>
    <source>
        <strain evidence="1">ATCC30299</strain>
    </source>
</reference>
<name>A0AAU9KBJ7_9CILI</name>
<protein>
    <submittedName>
        <fullName evidence="1">Uncharacterized protein</fullName>
    </submittedName>
</protein>
<dbReference type="EMBL" id="CAJZBQ010000060">
    <property type="protein sequence ID" value="CAG9335072.1"/>
    <property type="molecule type" value="Genomic_DNA"/>
</dbReference>
<gene>
    <name evidence="1" type="ORF">BSTOLATCC_MIC62651</name>
</gene>
<evidence type="ECO:0000313" key="1">
    <source>
        <dbReference type="EMBL" id="CAG9335072.1"/>
    </source>
</evidence>
<proteinExistence type="predicted"/>
<comment type="caution">
    <text evidence="1">The sequence shown here is derived from an EMBL/GenBank/DDBJ whole genome shotgun (WGS) entry which is preliminary data.</text>
</comment>
<accession>A0AAU9KBJ7</accession>
<evidence type="ECO:0000313" key="2">
    <source>
        <dbReference type="Proteomes" id="UP001162131"/>
    </source>
</evidence>
<organism evidence="1 2">
    <name type="scientific">Blepharisma stoltei</name>
    <dbReference type="NCBI Taxonomy" id="1481888"/>
    <lineage>
        <taxon>Eukaryota</taxon>
        <taxon>Sar</taxon>
        <taxon>Alveolata</taxon>
        <taxon>Ciliophora</taxon>
        <taxon>Postciliodesmatophora</taxon>
        <taxon>Heterotrichea</taxon>
        <taxon>Heterotrichida</taxon>
        <taxon>Blepharismidae</taxon>
        <taxon>Blepharisma</taxon>
    </lineage>
</organism>
<dbReference type="AlphaFoldDB" id="A0AAU9KBJ7"/>
<sequence>MFIQLNKCHSALNVKLHTEFYCCKCYEFDEGNQGIAILLFQTQAPMIPPPIALEKWQAQLLPQFSIDTIFQDSNSSNPLIVRSYTNQPKIVLRSQFN</sequence>
<dbReference type="Proteomes" id="UP001162131">
    <property type="component" value="Unassembled WGS sequence"/>
</dbReference>